<evidence type="ECO:0000313" key="2">
    <source>
        <dbReference type="EMBL" id="GME68764.1"/>
    </source>
</evidence>
<organism evidence="2 3">
    <name type="scientific">Ambrosiozyma monospora</name>
    <name type="common">Yeast</name>
    <name type="synonym">Endomycopsis monosporus</name>
    <dbReference type="NCBI Taxonomy" id="43982"/>
    <lineage>
        <taxon>Eukaryota</taxon>
        <taxon>Fungi</taxon>
        <taxon>Dikarya</taxon>
        <taxon>Ascomycota</taxon>
        <taxon>Saccharomycotina</taxon>
        <taxon>Pichiomycetes</taxon>
        <taxon>Pichiales</taxon>
        <taxon>Pichiaceae</taxon>
        <taxon>Ambrosiozyma</taxon>
    </lineage>
</organism>
<comment type="caution">
    <text evidence="2">The sequence shown here is derived from an EMBL/GenBank/DDBJ whole genome shotgun (WGS) entry which is preliminary data.</text>
</comment>
<feature type="region of interest" description="Disordered" evidence="1">
    <location>
        <begin position="164"/>
        <end position="193"/>
    </location>
</feature>
<evidence type="ECO:0000256" key="1">
    <source>
        <dbReference type="SAM" id="MobiDB-lite"/>
    </source>
</evidence>
<dbReference type="EMBL" id="BSXU01009335">
    <property type="protein sequence ID" value="GME68764.1"/>
    <property type="molecule type" value="Genomic_DNA"/>
</dbReference>
<proteinExistence type="predicted"/>
<feature type="compositionally biased region" description="Polar residues" evidence="1">
    <location>
        <begin position="205"/>
        <end position="217"/>
    </location>
</feature>
<protein>
    <submittedName>
        <fullName evidence="2">Unnamed protein product</fullName>
    </submittedName>
</protein>
<gene>
    <name evidence="2" type="ORF">Amon01_000906500</name>
</gene>
<name>A0A9W6SYQ5_AMBMO</name>
<keyword evidence="3" id="KW-1185">Reference proteome</keyword>
<accession>A0A9W6SYQ5</accession>
<evidence type="ECO:0000313" key="3">
    <source>
        <dbReference type="Proteomes" id="UP001165063"/>
    </source>
</evidence>
<feature type="compositionally biased region" description="Polar residues" evidence="1">
    <location>
        <begin position="183"/>
        <end position="193"/>
    </location>
</feature>
<sequence>MRNGTKKPDLKAWYEKSIPVTLQEHGYLEGATLGSAFTTEDVIPRLKEKSTHWESLGTILEKERLLEIAAILKMMLKSDCNKSLRFSCGQFIEMISVLKKCFRVDTDPQLTYCFHLKCLVYKCKYQFTVRYDGNRNLFYVNGSSLTAHTHSYLHALKVAGLPCEPSRKKTDEGKTTDKHDHQSTGQHNHSTGISATDVPIHSNYFGLQNANSTQPTDENSDTGCKCDH</sequence>
<dbReference type="Proteomes" id="UP001165063">
    <property type="component" value="Unassembled WGS sequence"/>
</dbReference>
<feature type="region of interest" description="Disordered" evidence="1">
    <location>
        <begin position="205"/>
        <end position="228"/>
    </location>
</feature>
<dbReference type="AlphaFoldDB" id="A0A9W6SYQ5"/>
<reference evidence="2" key="1">
    <citation type="submission" date="2023-04" db="EMBL/GenBank/DDBJ databases">
        <title>Ambrosiozyma monospora NBRC 1965.</title>
        <authorList>
            <person name="Ichikawa N."/>
            <person name="Sato H."/>
            <person name="Tonouchi N."/>
        </authorList>
    </citation>
    <scope>NUCLEOTIDE SEQUENCE</scope>
    <source>
        <strain evidence="2">NBRC 1965</strain>
    </source>
</reference>
<feature type="compositionally biased region" description="Basic and acidic residues" evidence="1">
    <location>
        <begin position="165"/>
        <end position="182"/>
    </location>
</feature>